<keyword evidence="3" id="KW-0119">Carbohydrate metabolism</keyword>
<dbReference type="AlphaFoldDB" id="A0A8J6DY87"/>
<organism evidence="4 5">
    <name type="scientific">Carpediemonas membranifera</name>
    <dbReference type="NCBI Taxonomy" id="201153"/>
    <lineage>
        <taxon>Eukaryota</taxon>
        <taxon>Metamonada</taxon>
        <taxon>Carpediemonas-like organisms</taxon>
        <taxon>Carpediemonas</taxon>
    </lineage>
</organism>
<keyword evidence="1" id="KW-0378">Hydrolase</keyword>
<dbReference type="InterPro" id="IPR029052">
    <property type="entry name" value="Metallo-depent_PP-like"/>
</dbReference>
<sequence length="669" mass="75519">MNEVRVKYLKTLSQTFPTLETAACEAINLRAILGLPKGTEQYVSDLHGAFRSFDHTLRNASGVVAYKVDQAFGMTLCADERAALCMLVYYPEQKMRIIFHAMPEVAARDDWLAVNIYRLVMVARLAASKYTRSKVTKALPKQFSYMINELIHEQEDSSDKRTYYTSIIREAIDLGQGASLLVALCRLIQRLAVDHLHVLGDVYDRGSMAHRIMDTLMHFHSIDVAWGNHDMLWMGAAAGSLACICNVLRISLRYNNLDTIENGYGISLLPLATFAMETYADDPCELFIPKSDKTNRKLVAQMHKAVSIMQFKVESSLIDRNPSFGMAGRQSLRMVDWENYTITIDGQTYPLKDKVWPTVDPANPTALSEAEIKVLQRLRYSFQSSSALQEHIRFLFQVGSIYLVKNGDLLFHGCIPVDANGEFTTNNIFGKPLAGVSQLDAFDKAARDGYFLPEITPIELAAHEGQGQSDPYARKQFGCDCMWYLWAGPVSPLFGRSKMATFERYFLEDKIQWKEQGNAYYKLREDEEFVKKVLAEFDADVTHGHIINGHVPVRAKDGEMPVKANGRLIAIDGGYCEAYQGETGTAGYTLINDSHGLWLAIHKPFLSRHHAVDTNEDMVTELKIIEKWSHRLRVAETDIGVRLKERVQDLKDLMDAYRAGDLAEGTYLV</sequence>
<dbReference type="Proteomes" id="UP000717585">
    <property type="component" value="Unassembled WGS sequence"/>
</dbReference>
<keyword evidence="5" id="KW-1185">Reference proteome</keyword>
<dbReference type="GO" id="GO:0006094">
    <property type="term" value="P:gluconeogenesis"/>
    <property type="evidence" value="ECO:0007669"/>
    <property type="project" value="InterPro"/>
</dbReference>
<dbReference type="EMBL" id="JAHDYR010000053">
    <property type="protein sequence ID" value="KAG9391764.1"/>
    <property type="molecule type" value="Genomic_DNA"/>
</dbReference>
<dbReference type="HAMAP" id="MF_01854">
    <property type="entry name" value="FBPase_class3"/>
    <property type="match status" value="1"/>
</dbReference>
<evidence type="ECO:0000256" key="1">
    <source>
        <dbReference type="ARBA" id="ARBA00022801"/>
    </source>
</evidence>
<dbReference type="Gene3D" id="3.60.21.10">
    <property type="match status" value="1"/>
</dbReference>
<dbReference type="Pfam" id="PF06874">
    <property type="entry name" value="FBPase_2"/>
    <property type="match status" value="1"/>
</dbReference>
<proteinExistence type="inferred from homology"/>
<protein>
    <submittedName>
        <fullName evidence="4">Fructose-1,6-bisphosphatase class 3</fullName>
    </submittedName>
</protein>
<comment type="caution">
    <text evidence="4">The sequence shown here is derived from an EMBL/GenBank/DDBJ whole genome shotgun (WGS) entry which is preliminary data.</text>
</comment>
<dbReference type="OrthoDB" id="10264578at2759"/>
<evidence type="ECO:0000256" key="2">
    <source>
        <dbReference type="ARBA" id="ARBA00023211"/>
    </source>
</evidence>
<dbReference type="InterPro" id="IPR009164">
    <property type="entry name" value="FBPtase_class3"/>
</dbReference>
<keyword evidence="2" id="KW-0464">Manganese</keyword>
<dbReference type="SUPFAM" id="SSF56300">
    <property type="entry name" value="Metallo-dependent phosphatases"/>
    <property type="match status" value="1"/>
</dbReference>
<reference evidence="4" key="1">
    <citation type="submission" date="2021-05" db="EMBL/GenBank/DDBJ databases">
        <title>A free-living protist that lacks canonical eukaryotic 1 DNA replication and segregation systems.</title>
        <authorList>
            <person name="Salas-Leiva D.E."/>
            <person name="Tromer E.C."/>
            <person name="Curtis B.A."/>
            <person name="Jerlstrom-Hultqvist J."/>
            <person name="Kolisko M."/>
            <person name="Yi Z."/>
            <person name="Salas-Leiva J.S."/>
            <person name="Gallot-Lavallee L."/>
            <person name="Kops G.J.P.L."/>
            <person name="Archibald J.M."/>
            <person name="Simpson A.G.B."/>
            <person name="Roger A.J."/>
        </authorList>
    </citation>
    <scope>NUCLEOTIDE SEQUENCE</scope>
    <source>
        <strain evidence="4">BICM</strain>
    </source>
</reference>
<evidence type="ECO:0000313" key="4">
    <source>
        <dbReference type="EMBL" id="KAG9391764.1"/>
    </source>
</evidence>
<accession>A0A8J6DY87</accession>
<evidence type="ECO:0000256" key="3">
    <source>
        <dbReference type="ARBA" id="ARBA00023277"/>
    </source>
</evidence>
<gene>
    <name evidence="4" type="ORF">J8273_6543</name>
</gene>
<name>A0A8J6DY87_9EUKA</name>
<dbReference type="GO" id="GO:0042132">
    <property type="term" value="F:fructose 1,6-bisphosphate 1-phosphatase activity"/>
    <property type="evidence" value="ECO:0007669"/>
    <property type="project" value="InterPro"/>
</dbReference>
<evidence type="ECO:0000313" key="5">
    <source>
        <dbReference type="Proteomes" id="UP000717585"/>
    </source>
</evidence>